<keyword evidence="5" id="KW-1185">Reference proteome</keyword>
<keyword evidence="4" id="KW-0575">Peroxidase</keyword>
<dbReference type="InterPro" id="IPR019791">
    <property type="entry name" value="Haem_peroxidase_animal"/>
</dbReference>
<dbReference type="PANTHER" id="PTHR11475:SF4">
    <property type="entry name" value="CHORION PEROXIDASE"/>
    <property type="match status" value="1"/>
</dbReference>
<name>A0A1H3IRJ1_9PSEU</name>
<dbReference type="EMBL" id="FNON01000005">
    <property type="protein sequence ID" value="SDY29474.1"/>
    <property type="molecule type" value="Genomic_DNA"/>
</dbReference>
<dbReference type="GO" id="GO:0020037">
    <property type="term" value="F:heme binding"/>
    <property type="evidence" value="ECO:0007669"/>
    <property type="project" value="InterPro"/>
</dbReference>
<protein>
    <submittedName>
        <fullName evidence="4">Animal haem peroxidase</fullName>
    </submittedName>
</protein>
<dbReference type="Pfam" id="PF03098">
    <property type="entry name" value="An_peroxidase"/>
    <property type="match status" value="2"/>
</dbReference>
<proteinExistence type="predicted"/>
<dbReference type="InterPro" id="IPR037120">
    <property type="entry name" value="Haem_peroxidase_sf_animal"/>
</dbReference>
<keyword evidence="4" id="KW-0560">Oxidoreductase</keyword>
<evidence type="ECO:0000256" key="2">
    <source>
        <dbReference type="ARBA" id="ARBA00022525"/>
    </source>
</evidence>
<dbReference type="AlphaFoldDB" id="A0A1H3IRJ1"/>
<dbReference type="Gene3D" id="1.10.640.10">
    <property type="entry name" value="Haem peroxidase domain superfamily, animal type"/>
    <property type="match status" value="1"/>
</dbReference>
<organism evidence="4 5">
    <name type="scientific">Amycolatopsis xylanica</name>
    <dbReference type="NCBI Taxonomy" id="589385"/>
    <lineage>
        <taxon>Bacteria</taxon>
        <taxon>Bacillati</taxon>
        <taxon>Actinomycetota</taxon>
        <taxon>Actinomycetes</taxon>
        <taxon>Pseudonocardiales</taxon>
        <taxon>Pseudonocardiaceae</taxon>
        <taxon>Amycolatopsis</taxon>
    </lineage>
</organism>
<dbReference type="PROSITE" id="PS50292">
    <property type="entry name" value="PEROXIDASE_3"/>
    <property type="match status" value="1"/>
</dbReference>
<dbReference type="Proteomes" id="UP000199515">
    <property type="component" value="Unassembled WGS sequence"/>
</dbReference>
<keyword evidence="2" id="KW-0964">Secreted</keyword>
<accession>A0A1H3IRJ1</accession>
<dbReference type="STRING" id="589385.SAMN05421504_10566"/>
<keyword evidence="3" id="KW-0325">Glycoprotein</keyword>
<sequence>MPSEVATFNPDLVTQLQLGPVLQGLGAYPQSASDEQIGDLVRNIVFRRGDQIAVFDIGAIDIERGRDHGMPTYQQLRQAYGLAPKASFSAVTGEASETFPADPELTPGAEIDDPDALDFVRLFDAAGNPVPPGGDTAVRGERRTTLAPRLKALYGDVNTLEAFPGLVSEKPVPGSEFGELQLAIWKKQFEAMRDGDRFFYGNDPSLVAIKALFGIDFRQNLGDVIARNTDVPRGRLAANVFRIP</sequence>
<dbReference type="GO" id="GO:0005576">
    <property type="term" value="C:extracellular region"/>
    <property type="evidence" value="ECO:0007669"/>
    <property type="project" value="UniProtKB-SubCell"/>
</dbReference>
<reference evidence="4 5" key="1">
    <citation type="submission" date="2016-10" db="EMBL/GenBank/DDBJ databases">
        <authorList>
            <person name="de Groot N.N."/>
        </authorList>
    </citation>
    <scope>NUCLEOTIDE SEQUENCE [LARGE SCALE GENOMIC DNA]</scope>
    <source>
        <strain evidence="4 5">CPCC 202699</strain>
    </source>
</reference>
<evidence type="ECO:0000313" key="4">
    <source>
        <dbReference type="EMBL" id="SDY29474.1"/>
    </source>
</evidence>
<gene>
    <name evidence="4" type="ORF">SAMN05421504_10566</name>
</gene>
<dbReference type="InterPro" id="IPR010255">
    <property type="entry name" value="Haem_peroxidase_sf"/>
</dbReference>
<evidence type="ECO:0000256" key="3">
    <source>
        <dbReference type="ARBA" id="ARBA00023180"/>
    </source>
</evidence>
<dbReference type="SUPFAM" id="SSF48113">
    <property type="entry name" value="Heme-dependent peroxidases"/>
    <property type="match status" value="1"/>
</dbReference>
<dbReference type="GO" id="GO:0004601">
    <property type="term" value="F:peroxidase activity"/>
    <property type="evidence" value="ECO:0007669"/>
    <property type="project" value="UniProtKB-KW"/>
</dbReference>
<evidence type="ECO:0000256" key="1">
    <source>
        <dbReference type="ARBA" id="ARBA00004613"/>
    </source>
</evidence>
<dbReference type="GO" id="GO:0006979">
    <property type="term" value="P:response to oxidative stress"/>
    <property type="evidence" value="ECO:0007669"/>
    <property type="project" value="InterPro"/>
</dbReference>
<evidence type="ECO:0000313" key="5">
    <source>
        <dbReference type="Proteomes" id="UP000199515"/>
    </source>
</evidence>
<dbReference type="PANTHER" id="PTHR11475">
    <property type="entry name" value="OXIDASE/PEROXIDASE"/>
    <property type="match status" value="1"/>
</dbReference>
<comment type="subcellular location">
    <subcellularLocation>
        <location evidence="1">Secreted</location>
    </subcellularLocation>
</comment>